<keyword evidence="5" id="KW-0804">Transcription</keyword>
<dbReference type="GO" id="GO:0003899">
    <property type="term" value="F:DNA-directed RNA polymerase activity"/>
    <property type="evidence" value="ECO:0007669"/>
    <property type="project" value="UniProtKB-UniRule"/>
</dbReference>
<dbReference type="PIRSF" id="PIRSF000779">
    <property type="entry name" value="RNA_pol_Rpb8"/>
    <property type="match status" value="1"/>
</dbReference>
<evidence type="ECO:0000313" key="5">
    <source>
        <dbReference type="EMBL" id="GAX19691.1"/>
    </source>
</evidence>
<dbReference type="PANTHER" id="PTHR10917:SF0">
    <property type="entry name" value="DNA-DIRECTED RNA POLYMERASES I, II, AND III SUBUNIT RPABC3"/>
    <property type="match status" value="1"/>
</dbReference>
<dbReference type="InParanoid" id="A0A1Z5K111"/>
<evidence type="ECO:0000256" key="2">
    <source>
        <dbReference type="ARBA" id="ARBA00008912"/>
    </source>
</evidence>
<dbReference type="AlphaFoldDB" id="A0A1Z5K111"/>
<dbReference type="EMBL" id="BDSP01000137">
    <property type="protein sequence ID" value="GAX19691.1"/>
    <property type="molecule type" value="Genomic_DNA"/>
</dbReference>
<dbReference type="GO" id="GO:0005736">
    <property type="term" value="C:RNA polymerase I complex"/>
    <property type="evidence" value="ECO:0007669"/>
    <property type="project" value="TreeGrafter"/>
</dbReference>
<evidence type="ECO:0000313" key="6">
    <source>
        <dbReference type="Proteomes" id="UP000198406"/>
    </source>
</evidence>
<keyword evidence="6" id="KW-1185">Reference proteome</keyword>
<evidence type="ECO:0000256" key="1">
    <source>
        <dbReference type="ARBA" id="ARBA00004123"/>
    </source>
</evidence>
<gene>
    <name evidence="5" type="ORF">FisN_19Hh277</name>
</gene>
<dbReference type="InterPro" id="IPR012340">
    <property type="entry name" value="NA-bd_OB-fold"/>
</dbReference>
<evidence type="ECO:0000256" key="4">
    <source>
        <dbReference type="PIRNR" id="PIRNR000779"/>
    </source>
</evidence>
<dbReference type="GO" id="GO:0005665">
    <property type="term" value="C:RNA polymerase II, core complex"/>
    <property type="evidence" value="ECO:0007669"/>
    <property type="project" value="UniProtKB-UniRule"/>
</dbReference>
<dbReference type="Gene3D" id="2.40.50.140">
    <property type="entry name" value="Nucleic acid-binding proteins"/>
    <property type="match status" value="1"/>
</dbReference>
<dbReference type="OrthoDB" id="20018at2759"/>
<proteinExistence type="inferred from homology"/>
<protein>
    <recommendedName>
        <fullName evidence="4">DNA-directed RNA polymerases I, II, and III subunit RPABC3</fullName>
    </recommendedName>
</protein>
<keyword evidence="3 4" id="KW-0539">Nucleus</keyword>
<dbReference type="PANTHER" id="PTHR10917">
    <property type="entry name" value="DNA-DIRECTED RNA POLYMERASES I, II, AND III SUBUNIT RPABC3"/>
    <property type="match status" value="1"/>
</dbReference>
<dbReference type="InterPro" id="IPR005570">
    <property type="entry name" value="RPABC3"/>
</dbReference>
<comment type="caution">
    <text evidence="5">The sequence shown here is derived from an EMBL/GenBank/DDBJ whole genome shotgun (WGS) entry which is preliminary data.</text>
</comment>
<dbReference type="FunCoup" id="A0A1Z5K111">
    <property type="interactions" value="896"/>
</dbReference>
<name>A0A1Z5K111_FISSO</name>
<comment type="function">
    <text evidence="4">DNA-dependent RNA polymerase catalyzes the transcription of DNA into RNA using the four ribonucleoside triphosphates as substrates. Common component of RNA polymerases I, II and III which synthesize ribosomal RNA precursors, mRNA precursors and many functional non-coding RNAs, and small RNAs, such as 5S rRNA and tRNAs, respectively.</text>
</comment>
<dbReference type="GO" id="GO:0006351">
    <property type="term" value="P:DNA-templated transcription"/>
    <property type="evidence" value="ECO:0007669"/>
    <property type="project" value="UniProtKB-UniRule"/>
</dbReference>
<comment type="similarity">
    <text evidence="2 4">Belongs to the eukaryotic RPB8 RNA polymerase subunit family.</text>
</comment>
<comment type="subcellular location">
    <subcellularLocation>
        <location evidence="1">Nucleus</location>
    </subcellularLocation>
</comment>
<dbReference type="SUPFAM" id="SSF50249">
    <property type="entry name" value="Nucleic acid-binding proteins"/>
    <property type="match status" value="1"/>
</dbReference>
<evidence type="ECO:0000256" key="3">
    <source>
        <dbReference type="ARBA" id="ARBA00023242"/>
    </source>
</evidence>
<keyword evidence="5" id="KW-0240">DNA-directed RNA polymerase</keyword>
<dbReference type="SMART" id="SM00658">
    <property type="entry name" value="RPOL8c"/>
    <property type="match status" value="1"/>
</dbReference>
<sequence>MESSAAKVTLFEDIFEVNALNPDGYKFDRVNRIQAIGTTFECELLLDINCGIYSLLEGEKFTAVLASTLHLDGSPADHSCYMPHTTEPDLSDNYEYVMHGRVFDMAFKKDGTVSISISYGGLLMRLVGDARHLTSIQPDQRLFLLLKKD</sequence>
<organism evidence="5 6">
    <name type="scientific">Fistulifera solaris</name>
    <name type="common">Oleaginous diatom</name>
    <dbReference type="NCBI Taxonomy" id="1519565"/>
    <lineage>
        <taxon>Eukaryota</taxon>
        <taxon>Sar</taxon>
        <taxon>Stramenopiles</taxon>
        <taxon>Ochrophyta</taxon>
        <taxon>Bacillariophyta</taxon>
        <taxon>Bacillariophyceae</taxon>
        <taxon>Bacillariophycidae</taxon>
        <taxon>Naviculales</taxon>
        <taxon>Naviculaceae</taxon>
        <taxon>Fistulifera</taxon>
    </lineage>
</organism>
<dbReference type="GO" id="GO:0005666">
    <property type="term" value="C:RNA polymerase III complex"/>
    <property type="evidence" value="ECO:0007669"/>
    <property type="project" value="TreeGrafter"/>
</dbReference>
<dbReference type="Pfam" id="PF03870">
    <property type="entry name" value="RNA_pol_Rpb8"/>
    <property type="match status" value="1"/>
</dbReference>
<accession>A0A1Z5K111</accession>
<dbReference type="Proteomes" id="UP000198406">
    <property type="component" value="Unassembled WGS sequence"/>
</dbReference>
<reference evidence="5 6" key="1">
    <citation type="journal article" date="2015" name="Plant Cell">
        <title>Oil accumulation by the oleaginous diatom Fistulifera solaris as revealed by the genome and transcriptome.</title>
        <authorList>
            <person name="Tanaka T."/>
            <person name="Maeda Y."/>
            <person name="Veluchamy A."/>
            <person name="Tanaka M."/>
            <person name="Abida H."/>
            <person name="Marechal E."/>
            <person name="Bowler C."/>
            <person name="Muto M."/>
            <person name="Sunaga Y."/>
            <person name="Tanaka M."/>
            <person name="Yoshino T."/>
            <person name="Taniguchi T."/>
            <person name="Fukuda Y."/>
            <person name="Nemoto M."/>
            <person name="Matsumoto M."/>
            <person name="Wong P.S."/>
            <person name="Aburatani S."/>
            <person name="Fujibuchi W."/>
        </authorList>
    </citation>
    <scope>NUCLEOTIDE SEQUENCE [LARGE SCALE GENOMIC DNA]</scope>
    <source>
        <strain evidence="5 6">JPCC DA0580</strain>
    </source>
</reference>